<protein>
    <submittedName>
        <fullName evidence="1">Uncharacterized protein</fullName>
    </submittedName>
</protein>
<evidence type="ECO:0000313" key="1">
    <source>
        <dbReference type="EMBL" id="QHS82789.1"/>
    </source>
</evidence>
<dbReference type="EMBL" id="MN740805">
    <property type="protein sequence ID" value="QHS82789.1"/>
    <property type="molecule type" value="Genomic_DNA"/>
</dbReference>
<proteinExistence type="predicted"/>
<accession>A0A6C0ASA2</accession>
<sequence>MTTTKQLYVFFLENKKWLLHPSTTTDQYYLLLECYLMYDFAKTNLPVRLFETIPIMDELEVDMYVKRYMRSYGIENVRGGNFINEYLPSTVISSIESEINKDYYEIPTLIETICRKYESIQHWRLADVKQWRTWRREYEFMDQPNNIKDVMKLEKYYLKRDWTLYEEKKHMFQSLTYCSPDINLDLIDFTQEIEWFKMQIIPESTELTEIWSNKEDALRYTVLLQLFEFLKQKFLLIHDELPHYERECFIHTPVLIFDTFIYHRYDTNKMEKERKVALEVFYIFEYMFNCVMNRIEDYRFSLKQYPQDYENQVKYTIEYIDYTYFSDTM</sequence>
<dbReference type="AlphaFoldDB" id="A0A6C0ASA2"/>
<name>A0A6C0ASA2_9ZZZZ</name>
<reference evidence="1" key="1">
    <citation type="journal article" date="2020" name="Nature">
        <title>Giant virus diversity and host interactions through global metagenomics.</title>
        <authorList>
            <person name="Schulz F."/>
            <person name="Roux S."/>
            <person name="Paez-Espino D."/>
            <person name="Jungbluth S."/>
            <person name="Walsh D.A."/>
            <person name="Denef V.J."/>
            <person name="McMahon K.D."/>
            <person name="Konstantinidis K.T."/>
            <person name="Eloe-Fadrosh E.A."/>
            <person name="Kyrpides N.C."/>
            <person name="Woyke T."/>
        </authorList>
    </citation>
    <scope>NUCLEOTIDE SEQUENCE</scope>
    <source>
        <strain evidence="1">GVMAG-S-1101171-111</strain>
    </source>
</reference>
<organism evidence="1">
    <name type="scientific">viral metagenome</name>
    <dbReference type="NCBI Taxonomy" id="1070528"/>
    <lineage>
        <taxon>unclassified sequences</taxon>
        <taxon>metagenomes</taxon>
        <taxon>organismal metagenomes</taxon>
    </lineage>
</organism>